<sequence>MSLDCGFLNVTECLVQAADRIVAEVRQGNEEFNWDPLSFAVTAIIGMVALLFAGLTIVQGFLTLGPGRHKCSEYAIGSWAQYSTHRWDMSELRFRSEAYTPILDCGKLVFDALTHTRRQQGQQQGEDFNVSGSTSDGNQERISLVQKKAYEYYPATWLAFLTILDLDHPHYFDMKVSGPDYMPSDLTSAPAYASVRDMYTLCAMMGAEGHRLRIGAQEGGGPPSMHSETFDLNFRQHPLLGTYGVVQTYGALKTRGSRVKTPEERSGQPLLRLRLQRRTADVQSMHFYQDETAQTAILLTNGYIPQHSLIGNQVILMKAHCSRPLSEIQHRGRYWRAHALDRLSRAIQRSHRDAGLTKLECSPSSDVPWPRWCSMPVSFSEASALISMDVFQGGLHLLGASTTNHLTPKLFPIRTMEIGTRLLGLISLSRLWSLGQTDPAQCANPDAPPHLLRLMVKPLDRPGSEDEQNTPREGDIFFSDPDVFALCRKYIKIRGWQEPLWELTRDRTTLVQKELDRIDRWLGIDEYSSRTSGTRVACRWLALSCTAAACWKVSPTDMRFRNRCPWLKISTTTRRGPVDPAELRFITPEVKSNVERLLDDTTRFCDWFPSRAKGLVQESLYGAADDILGPCRGDPLEQEVFDLLVRELRKFEQIWTADAEQYPLDNLLIYRAILAAVRLSLATDNSSLVDNEAYLRLVPIL</sequence>
<evidence type="ECO:0000313" key="2">
    <source>
        <dbReference type="EMBL" id="KAI6782522.1"/>
    </source>
</evidence>
<evidence type="ECO:0008006" key="4">
    <source>
        <dbReference type="Google" id="ProtNLM"/>
    </source>
</evidence>
<comment type="caution">
    <text evidence="2">The sequence shown here is derived from an EMBL/GenBank/DDBJ whole genome shotgun (WGS) entry which is preliminary data.</text>
</comment>
<feature type="transmembrane region" description="Helical" evidence="1">
    <location>
        <begin position="39"/>
        <end position="62"/>
    </location>
</feature>
<evidence type="ECO:0000256" key="1">
    <source>
        <dbReference type="SAM" id="Phobius"/>
    </source>
</evidence>
<keyword evidence="1" id="KW-0472">Membrane</keyword>
<dbReference type="EMBL" id="JAGIXG020000013">
    <property type="protein sequence ID" value="KAI6782522.1"/>
    <property type="molecule type" value="Genomic_DNA"/>
</dbReference>
<dbReference type="RefSeq" id="XP_051363378.1">
    <property type="nucleotide sequence ID" value="XM_051505350.1"/>
</dbReference>
<dbReference type="AlphaFoldDB" id="A0A9Q0BE38"/>
<protein>
    <recommendedName>
        <fullName evidence="4">Modin</fullName>
    </recommendedName>
</protein>
<keyword evidence="1" id="KW-1133">Transmembrane helix</keyword>
<evidence type="ECO:0000313" key="3">
    <source>
        <dbReference type="Proteomes" id="UP001055219"/>
    </source>
</evidence>
<proteinExistence type="predicted"/>
<keyword evidence="3" id="KW-1185">Reference proteome</keyword>
<reference evidence="2" key="2">
    <citation type="submission" date="2022-07" db="EMBL/GenBank/DDBJ databases">
        <authorList>
            <person name="Goncalves M.F.M."/>
            <person name="Hilario S."/>
            <person name="Van De Peer Y."/>
            <person name="Esteves A.C."/>
            <person name="Alves A."/>
        </authorList>
    </citation>
    <scope>NUCLEOTIDE SEQUENCE</scope>
    <source>
        <strain evidence="2">MUM 19.33</strain>
    </source>
</reference>
<organism evidence="2 3">
    <name type="scientific">Emericellopsis cladophorae</name>
    <dbReference type="NCBI Taxonomy" id="2686198"/>
    <lineage>
        <taxon>Eukaryota</taxon>
        <taxon>Fungi</taxon>
        <taxon>Dikarya</taxon>
        <taxon>Ascomycota</taxon>
        <taxon>Pezizomycotina</taxon>
        <taxon>Sordariomycetes</taxon>
        <taxon>Hypocreomycetidae</taxon>
        <taxon>Hypocreales</taxon>
        <taxon>Bionectriaceae</taxon>
        <taxon>Emericellopsis</taxon>
    </lineage>
</organism>
<accession>A0A9Q0BE38</accession>
<dbReference type="GeneID" id="75827898"/>
<gene>
    <name evidence="2" type="ORF">J7T54_001379</name>
</gene>
<dbReference type="Proteomes" id="UP001055219">
    <property type="component" value="Unassembled WGS sequence"/>
</dbReference>
<name>A0A9Q0BE38_9HYPO</name>
<reference evidence="2" key="1">
    <citation type="journal article" date="2021" name="J Fungi (Basel)">
        <title>Genomic and Metabolomic Analyses of the Marine Fungus Emericellopsis cladophorae: Insights into Saltwater Adaptability Mechanisms and Its Biosynthetic Potential.</title>
        <authorList>
            <person name="Goncalves M.F.M."/>
            <person name="Hilario S."/>
            <person name="Van de Peer Y."/>
            <person name="Esteves A.C."/>
            <person name="Alves A."/>
        </authorList>
    </citation>
    <scope>NUCLEOTIDE SEQUENCE</scope>
    <source>
        <strain evidence="2">MUM 19.33</strain>
    </source>
</reference>
<keyword evidence="1" id="KW-0812">Transmembrane</keyword>
<dbReference type="OrthoDB" id="4115096at2759"/>